<dbReference type="PROSITE" id="PS51164">
    <property type="entry name" value="CBM1_2"/>
    <property type="match status" value="1"/>
</dbReference>
<dbReference type="AlphaFoldDB" id="G8A554"/>
<dbReference type="SMART" id="SM00236">
    <property type="entry name" value="fCBD"/>
    <property type="match status" value="1"/>
</dbReference>
<dbReference type="InterPro" id="IPR035971">
    <property type="entry name" value="CBD_sf"/>
</dbReference>
<keyword evidence="9" id="KW-0858">Xylan degradation</keyword>
<dbReference type="GO" id="GO:0031176">
    <property type="term" value="F:endo-1,4-beta-xylanase activity"/>
    <property type="evidence" value="ECO:0007669"/>
    <property type="project" value="UniProtKB-ARBA"/>
</dbReference>
<evidence type="ECO:0000256" key="6">
    <source>
        <dbReference type="SAM" id="SignalP"/>
    </source>
</evidence>
<dbReference type="PROSITE" id="PS51760">
    <property type="entry name" value="GH10_2"/>
    <property type="match status" value="1"/>
</dbReference>
<dbReference type="SUPFAM" id="SSF51445">
    <property type="entry name" value="(Trans)glycosidases"/>
    <property type="match status" value="1"/>
</dbReference>
<evidence type="ECO:0000256" key="1">
    <source>
        <dbReference type="ARBA" id="ARBA00007495"/>
    </source>
</evidence>
<evidence type="ECO:0000256" key="2">
    <source>
        <dbReference type="ARBA" id="ARBA00022729"/>
    </source>
</evidence>
<evidence type="ECO:0000313" key="9">
    <source>
        <dbReference type="EMBL" id="ADX07328.1"/>
    </source>
</evidence>
<dbReference type="Pfam" id="PF00734">
    <property type="entry name" value="CBM_1"/>
    <property type="match status" value="1"/>
</dbReference>
<dbReference type="GO" id="GO:0030248">
    <property type="term" value="F:cellulose binding"/>
    <property type="evidence" value="ECO:0007669"/>
    <property type="project" value="InterPro"/>
</dbReference>
<organism evidence="9">
    <name type="scientific">Flammulina velutipes</name>
    <name type="common">Agaricus velutipes</name>
    <dbReference type="NCBI Taxonomy" id="38945"/>
    <lineage>
        <taxon>Eukaryota</taxon>
        <taxon>Fungi</taxon>
        <taxon>Dikarya</taxon>
        <taxon>Basidiomycota</taxon>
        <taxon>Agaricomycotina</taxon>
        <taxon>Agaricomycetes</taxon>
        <taxon>Agaricomycetidae</taxon>
        <taxon>Agaricales</taxon>
        <taxon>Marasmiineae</taxon>
        <taxon>Physalacriaceae</taxon>
        <taxon>Flammulina</taxon>
    </lineage>
</organism>
<feature type="domain" description="GH10" evidence="8">
    <location>
        <begin position="77"/>
        <end position="223"/>
    </location>
</feature>
<feature type="chain" id="PRO_5003507362" evidence="6">
    <location>
        <begin position="18"/>
        <end position="223"/>
    </location>
</feature>
<comment type="similarity">
    <text evidence="1">Belongs to the glycosyl hydrolase 10 (cellulase F) family.</text>
</comment>
<dbReference type="InterPro" id="IPR001000">
    <property type="entry name" value="GH10_dom"/>
</dbReference>
<dbReference type="EMBL" id="GU169893">
    <property type="protein sequence ID" value="ADX07328.1"/>
    <property type="molecule type" value="mRNA"/>
</dbReference>
<feature type="signal peptide" evidence="6">
    <location>
        <begin position="1"/>
        <end position="17"/>
    </location>
</feature>
<dbReference type="GO" id="GO:0005576">
    <property type="term" value="C:extracellular region"/>
    <property type="evidence" value="ECO:0007669"/>
    <property type="project" value="InterPro"/>
</dbReference>
<evidence type="ECO:0000259" key="7">
    <source>
        <dbReference type="PROSITE" id="PS51164"/>
    </source>
</evidence>
<accession>G8A554</accession>
<protein>
    <submittedName>
        <fullName evidence="9">Putative endo-1,4-B-xylanase A</fullName>
    </submittedName>
</protein>
<dbReference type="Gene3D" id="3.20.20.80">
    <property type="entry name" value="Glycosidases"/>
    <property type="match status" value="2"/>
</dbReference>
<name>G8A554_FLAVE</name>
<evidence type="ECO:0000256" key="3">
    <source>
        <dbReference type="ARBA" id="ARBA00022801"/>
    </source>
</evidence>
<dbReference type="InterPro" id="IPR017853">
    <property type="entry name" value="GH"/>
</dbReference>
<dbReference type="PROSITE" id="PS00562">
    <property type="entry name" value="CBM1_1"/>
    <property type="match status" value="1"/>
</dbReference>
<keyword evidence="2 6" id="KW-0732">Signal</keyword>
<reference evidence="9" key="1">
    <citation type="submission" date="2009-11" db="EMBL/GenBank/DDBJ databases">
        <title>Useful genes from Flammulina velutipes.</title>
        <authorList>
            <person name="Yoon H."/>
            <person name="Kim J.-G."/>
            <person name="Lee B.-M."/>
            <person name="Kong W.-S."/>
            <person name="Lee C.-S."/>
            <person name="Choi J.-W."/>
        </authorList>
    </citation>
    <scope>NUCLEOTIDE SEQUENCE</scope>
    <source>
        <strain evidence="9">KACC 42777</strain>
    </source>
</reference>
<dbReference type="SUPFAM" id="SSF57180">
    <property type="entry name" value="Cellulose-binding domain"/>
    <property type="match status" value="1"/>
</dbReference>
<dbReference type="InterPro" id="IPR000254">
    <property type="entry name" value="CBD"/>
</dbReference>
<feature type="domain" description="CBM1" evidence="7">
    <location>
        <begin position="17"/>
        <end position="53"/>
    </location>
</feature>
<keyword evidence="3" id="KW-0378">Hydrolase</keyword>
<sequence>MLVLISAILLSATVAQAQSGAWAQCGGINWTGATTCVSGYTCTFQNDWFYQCLPSSTSVSASASASASASVALPVATATATPLHTAAKAAGKLYFGSATDNGELSDEPYKAILSNSSLFGQITPGNSMKWLITQLRLYPTMLVKYAWDVVNEPFNEDGTFRESVFYKTIGESYIATALKAARAADPKAKLYVRLAPSIRPSKRLISRRLTTTTSMVPALNPPP</sequence>
<evidence type="ECO:0000256" key="5">
    <source>
        <dbReference type="ARBA" id="ARBA00023326"/>
    </source>
</evidence>
<keyword evidence="4" id="KW-0119">Carbohydrate metabolism</keyword>
<dbReference type="Pfam" id="PF00331">
    <property type="entry name" value="Glyco_hydro_10"/>
    <property type="match status" value="2"/>
</dbReference>
<evidence type="ECO:0000259" key="8">
    <source>
        <dbReference type="PROSITE" id="PS51760"/>
    </source>
</evidence>
<evidence type="ECO:0000256" key="4">
    <source>
        <dbReference type="ARBA" id="ARBA00023277"/>
    </source>
</evidence>
<dbReference type="GO" id="GO:0045493">
    <property type="term" value="P:xylan catabolic process"/>
    <property type="evidence" value="ECO:0007669"/>
    <property type="project" value="UniProtKB-KW"/>
</dbReference>
<proteinExistence type="evidence at transcript level"/>
<keyword evidence="5" id="KW-0624">Polysaccharide degradation</keyword>